<dbReference type="InterPro" id="IPR049163">
    <property type="entry name" value="Pif1-like_2B_dom"/>
</dbReference>
<reference evidence="2" key="1">
    <citation type="submission" date="2015-07" db="EMBL/GenBank/DDBJ databases">
        <title>MeaNS - Measles Nucleotide Surveillance Program.</title>
        <authorList>
            <person name="Tran T."/>
            <person name="Druce J."/>
        </authorList>
    </citation>
    <scope>NUCLEOTIDE SEQUENCE</scope>
    <source>
        <strain evidence="2">UCB-OBI-ISO-001</strain>
        <tissue evidence="2">Gonad</tissue>
    </source>
</reference>
<dbReference type="EMBL" id="KQ423686">
    <property type="protein sequence ID" value="KOF72369.1"/>
    <property type="molecule type" value="Genomic_DNA"/>
</dbReference>
<sequence>LELKVETPVLLLKNLDPPTLCSGTRLMVKKIMPYVTEATILCGCGKGGDVFIPRIPFIPLRAEISLLFRRLQFPIRISFAMSINKSQHQTLSVVELHLEESCFSHEQLNVSCSRVGSKKKSICISSTKENKEYYQEI</sequence>
<dbReference type="PANTHER" id="PTHR23274:SF51">
    <property type="entry name" value="OS03G0423850 PROTEIN"/>
    <property type="match status" value="1"/>
</dbReference>
<feature type="domain" description="DNA helicase Pif1-like 2B" evidence="1">
    <location>
        <begin position="1"/>
        <end position="29"/>
    </location>
</feature>
<proteinExistence type="predicted"/>
<dbReference type="AlphaFoldDB" id="A0A0L8G6B1"/>
<dbReference type="OrthoDB" id="9997116at2759"/>
<dbReference type="InterPro" id="IPR027417">
    <property type="entry name" value="P-loop_NTPase"/>
</dbReference>
<dbReference type="GO" id="GO:0006260">
    <property type="term" value="P:DNA replication"/>
    <property type="evidence" value="ECO:0007669"/>
    <property type="project" value="TreeGrafter"/>
</dbReference>
<dbReference type="Pfam" id="PF21530">
    <property type="entry name" value="Pif1_2B_dom"/>
    <property type="match status" value="1"/>
</dbReference>
<dbReference type="SUPFAM" id="SSF52540">
    <property type="entry name" value="P-loop containing nucleoside triphosphate hydrolases"/>
    <property type="match status" value="1"/>
</dbReference>
<name>A0A0L8G6B1_OCTBM</name>
<evidence type="ECO:0000259" key="1">
    <source>
        <dbReference type="Pfam" id="PF21530"/>
    </source>
</evidence>
<feature type="non-terminal residue" evidence="2">
    <location>
        <position position="1"/>
    </location>
</feature>
<dbReference type="GO" id="GO:0005657">
    <property type="term" value="C:replication fork"/>
    <property type="evidence" value="ECO:0007669"/>
    <property type="project" value="TreeGrafter"/>
</dbReference>
<gene>
    <name evidence="2" type="ORF">OCBIM_22039521mg</name>
</gene>
<organism evidence="2">
    <name type="scientific">Octopus bimaculoides</name>
    <name type="common">California two-spotted octopus</name>
    <dbReference type="NCBI Taxonomy" id="37653"/>
    <lineage>
        <taxon>Eukaryota</taxon>
        <taxon>Metazoa</taxon>
        <taxon>Spiralia</taxon>
        <taxon>Lophotrochozoa</taxon>
        <taxon>Mollusca</taxon>
        <taxon>Cephalopoda</taxon>
        <taxon>Coleoidea</taxon>
        <taxon>Octopodiformes</taxon>
        <taxon>Octopoda</taxon>
        <taxon>Incirrata</taxon>
        <taxon>Octopodidae</taxon>
        <taxon>Octopus</taxon>
    </lineage>
</organism>
<protein>
    <recommendedName>
        <fullName evidence="1">DNA helicase Pif1-like 2B domain-containing protein</fullName>
    </recommendedName>
</protein>
<dbReference type="PANTHER" id="PTHR23274">
    <property type="entry name" value="DNA HELICASE-RELATED"/>
    <property type="match status" value="1"/>
</dbReference>
<accession>A0A0L8G6B1</accession>
<evidence type="ECO:0000313" key="2">
    <source>
        <dbReference type="EMBL" id="KOF72369.1"/>
    </source>
</evidence>